<reference evidence="2" key="1">
    <citation type="submission" date="2020-04" db="EMBL/GenBank/DDBJ databases">
        <title>Draft genome resource of the tomato pathogen Pseudocercospora fuligena.</title>
        <authorList>
            <person name="Zaccaron A."/>
        </authorList>
    </citation>
    <scope>NUCLEOTIDE SEQUENCE</scope>
    <source>
        <strain evidence="2">PF001</strain>
    </source>
</reference>
<feature type="compositionally biased region" description="Basic and acidic residues" evidence="1">
    <location>
        <begin position="305"/>
        <end position="324"/>
    </location>
</feature>
<dbReference type="AlphaFoldDB" id="A0A8H6RFQ8"/>
<dbReference type="Proteomes" id="UP000660729">
    <property type="component" value="Unassembled WGS sequence"/>
</dbReference>
<name>A0A8H6RFQ8_9PEZI</name>
<accession>A0A8H6RFQ8</accession>
<sequence length="324" mass="35919">MEQDSAPRHRRQAAIAADKQRAEQKPAPRAANGAAKEKKRIEEEAEEEAIARRRQEDKEELEVAMLEVRAPADRRMYTSIAVKATERSKPVHIDNISPFVFIQKADSTGTPAHQVWPDAGGSQNLQQVLGPVKKKVKMLPRGLIKEMSGIVEPSPTLKIGRKRRAATLPAPVPRNPINSITGGPRHDFTAADSNDAFRHQFYAPGSYVEGEAFVNISRARSLGQNYGNPSLQLRRAAAAAERERQAREETISADEEALNVADDQETLSGSSLSPDIEASERRMALTRAQAEFDELQGQYQAFQEKAADERREMQEVADPHAELV</sequence>
<proteinExistence type="predicted"/>
<feature type="region of interest" description="Disordered" evidence="1">
    <location>
        <begin position="303"/>
        <end position="324"/>
    </location>
</feature>
<organism evidence="2 3">
    <name type="scientific">Pseudocercospora fuligena</name>
    <dbReference type="NCBI Taxonomy" id="685502"/>
    <lineage>
        <taxon>Eukaryota</taxon>
        <taxon>Fungi</taxon>
        <taxon>Dikarya</taxon>
        <taxon>Ascomycota</taxon>
        <taxon>Pezizomycotina</taxon>
        <taxon>Dothideomycetes</taxon>
        <taxon>Dothideomycetidae</taxon>
        <taxon>Mycosphaerellales</taxon>
        <taxon>Mycosphaerellaceae</taxon>
        <taxon>Pseudocercospora</taxon>
    </lineage>
</organism>
<feature type="region of interest" description="Disordered" evidence="1">
    <location>
        <begin position="261"/>
        <end position="280"/>
    </location>
</feature>
<dbReference type="EMBL" id="JABCIY010000164">
    <property type="protein sequence ID" value="KAF7191025.1"/>
    <property type="molecule type" value="Genomic_DNA"/>
</dbReference>
<keyword evidence="3" id="KW-1185">Reference proteome</keyword>
<comment type="caution">
    <text evidence="2">The sequence shown here is derived from an EMBL/GenBank/DDBJ whole genome shotgun (WGS) entry which is preliminary data.</text>
</comment>
<evidence type="ECO:0000313" key="3">
    <source>
        <dbReference type="Proteomes" id="UP000660729"/>
    </source>
</evidence>
<protein>
    <submittedName>
        <fullName evidence="2">Uncharacterized protein</fullName>
    </submittedName>
</protein>
<evidence type="ECO:0000256" key="1">
    <source>
        <dbReference type="SAM" id="MobiDB-lite"/>
    </source>
</evidence>
<gene>
    <name evidence="2" type="ORF">HII31_07649</name>
</gene>
<feature type="region of interest" description="Disordered" evidence="1">
    <location>
        <begin position="1"/>
        <end position="58"/>
    </location>
</feature>
<evidence type="ECO:0000313" key="2">
    <source>
        <dbReference type="EMBL" id="KAF7191025.1"/>
    </source>
</evidence>